<dbReference type="EMBL" id="VJWX01000301">
    <property type="protein sequence ID" value="TVT37218.1"/>
    <property type="molecule type" value="Genomic_DNA"/>
</dbReference>
<evidence type="ECO:0000256" key="1">
    <source>
        <dbReference type="SAM" id="MobiDB-lite"/>
    </source>
</evidence>
<feature type="compositionally biased region" description="Polar residues" evidence="1">
    <location>
        <begin position="70"/>
        <end position="79"/>
    </location>
</feature>
<feature type="compositionally biased region" description="Basic and acidic residues" evidence="1">
    <location>
        <begin position="28"/>
        <end position="38"/>
    </location>
</feature>
<gene>
    <name evidence="2" type="ORF">FNH05_25050</name>
</gene>
<accession>A0A558BL21</accession>
<reference evidence="2 3" key="2">
    <citation type="submission" date="2019-08" db="EMBL/GenBank/DDBJ databases">
        <title>Amycolatopsis acidicola sp. nov., isolated from peat swamp forest soil.</title>
        <authorList>
            <person name="Srisuk N."/>
        </authorList>
    </citation>
    <scope>NUCLEOTIDE SEQUENCE [LARGE SCALE GENOMIC DNA]</scope>
    <source>
        <strain evidence="2 3">TBRC 6029</strain>
    </source>
</reference>
<dbReference type="OrthoDB" id="3630992at2"/>
<feature type="region of interest" description="Disordered" evidence="1">
    <location>
        <begin position="1"/>
        <end position="79"/>
    </location>
</feature>
<dbReference type="AlphaFoldDB" id="A0A558BL21"/>
<reference evidence="2 3" key="1">
    <citation type="submission" date="2019-07" db="EMBL/GenBank/DDBJ databases">
        <authorList>
            <person name="Duangmal K."/>
            <person name="Teo W.F.A."/>
        </authorList>
    </citation>
    <scope>NUCLEOTIDE SEQUENCE [LARGE SCALE GENOMIC DNA]</scope>
    <source>
        <strain evidence="2 3">TBRC 6029</strain>
    </source>
</reference>
<name>A0A558BL21_9PSEU</name>
<proteinExistence type="predicted"/>
<evidence type="ECO:0000313" key="2">
    <source>
        <dbReference type="EMBL" id="TVT37218.1"/>
    </source>
</evidence>
<sequence length="79" mass="8778">MEQERSEQQENLELAPEPEPLEDPVSWRAEDPDYAREPDSEESGGQFTPSPGSPGAADQEHFEHPAGGAEQQSLHVRRP</sequence>
<dbReference type="Proteomes" id="UP000320011">
    <property type="component" value="Unassembled WGS sequence"/>
</dbReference>
<dbReference type="RefSeq" id="WP_144591162.1">
    <property type="nucleotide sequence ID" value="NZ_VJWX01000301.1"/>
</dbReference>
<keyword evidence="3" id="KW-1185">Reference proteome</keyword>
<evidence type="ECO:0000313" key="3">
    <source>
        <dbReference type="Proteomes" id="UP000320011"/>
    </source>
</evidence>
<protein>
    <submittedName>
        <fullName evidence="2">Uncharacterized protein</fullName>
    </submittedName>
</protein>
<organism evidence="2 3">
    <name type="scientific">Amycolatopsis rhizosphaerae</name>
    <dbReference type="NCBI Taxonomy" id="2053003"/>
    <lineage>
        <taxon>Bacteria</taxon>
        <taxon>Bacillati</taxon>
        <taxon>Actinomycetota</taxon>
        <taxon>Actinomycetes</taxon>
        <taxon>Pseudonocardiales</taxon>
        <taxon>Pseudonocardiaceae</taxon>
        <taxon>Amycolatopsis</taxon>
    </lineage>
</organism>
<comment type="caution">
    <text evidence="2">The sequence shown here is derived from an EMBL/GenBank/DDBJ whole genome shotgun (WGS) entry which is preliminary data.</text>
</comment>